<dbReference type="InterPro" id="IPR003522">
    <property type="entry name" value="T3SS_OM_pore_YscC"/>
</dbReference>
<dbReference type="InterPro" id="IPR038591">
    <property type="entry name" value="NolW-like_sf"/>
</dbReference>
<gene>
    <name evidence="8" type="ORF">EKK97_09820</name>
</gene>
<comment type="similarity">
    <text evidence="3">Belongs to the bacterial secretin family.</text>
</comment>
<dbReference type="PRINTS" id="PR01337">
    <property type="entry name" value="TYPE3OMGPROT"/>
</dbReference>
<dbReference type="GO" id="GO:0015627">
    <property type="term" value="C:type II protein secretion system complex"/>
    <property type="evidence" value="ECO:0007669"/>
    <property type="project" value="TreeGrafter"/>
</dbReference>
<feature type="region of interest" description="Disordered" evidence="5">
    <location>
        <begin position="42"/>
        <end position="84"/>
    </location>
</feature>
<feature type="region of interest" description="Disordered" evidence="5">
    <location>
        <begin position="132"/>
        <end position="156"/>
    </location>
</feature>
<dbReference type="Gene3D" id="3.30.1370.120">
    <property type="match status" value="1"/>
</dbReference>
<accession>A0A6I6SPT0</accession>
<dbReference type="Proteomes" id="UP000464013">
    <property type="component" value="Chromosome"/>
</dbReference>
<dbReference type="PANTHER" id="PTHR30332:SF5">
    <property type="entry name" value="SPI-1 TYPE 3 SECRETION SYSTEM SECRETIN"/>
    <property type="match status" value="1"/>
</dbReference>
<feature type="compositionally biased region" description="Basic residues" evidence="5">
    <location>
        <begin position="70"/>
        <end position="84"/>
    </location>
</feature>
<dbReference type="GO" id="GO:0009279">
    <property type="term" value="C:cell outer membrane"/>
    <property type="evidence" value="ECO:0007669"/>
    <property type="project" value="UniProtKB-SubCell"/>
</dbReference>
<keyword evidence="9" id="KW-1185">Reference proteome</keyword>
<evidence type="ECO:0000259" key="7">
    <source>
        <dbReference type="Pfam" id="PF03958"/>
    </source>
</evidence>
<sequence>MRYRSQGGVEPGGAAGHPVWLGRAARRGNRHRFRAAAIPGLHLGTERKKKEGRGQAGNHGVSTPLCAGGRSHHQLSRPVHRGSRCRYHTERTAGEAGEWHHSNASDVFGMAPDEGLQAFAAMREQAAQRIQRHVDNRSQTPARLSQQLRDDRSGGSMVSADIRNNALLIRDDPDKESMYRSLIERLDQPRNVIEIDAIILDVERGKLAELGINWRVGGGGMEATFNASGAEPFLARGSSATVLIQDFGHFFAQVRALESRGEATLVANPSILTIENQPAVIDFSATSFLSSIGERVASITPVTAGTSLQVIPRAIGNDSQRLVQLSLDIEDGNIEQDDGGDAGTPRVNRGTISTQAVIRADRSLVVGGFNVERSQDLSSKVPLLGDLPGVGKLFRYTSRHHSNRERLFILTPDWWVPNSIPWSTCRPRTGMRWALRSTTRNLATGDGATA</sequence>
<keyword evidence="2" id="KW-0732">Signal</keyword>
<reference evidence="8 9" key="1">
    <citation type="submission" date="2019-01" db="EMBL/GenBank/DDBJ databases">
        <title>Complete genome of a denitifying bacterium Halomons sp. BC-M4-5.</title>
        <authorList>
            <person name="Wang L."/>
            <person name="Shao Z."/>
        </authorList>
    </citation>
    <scope>NUCLEOTIDE SEQUENCE [LARGE SCALE GENOMIC DNA]</scope>
    <source>
        <strain evidence="8 9">BC-M4-5</strain>
    </source>
</reference>
<evidence type="ECO:0000256" key="3">
    <source>
        <dbReference type="RuleBase" id="RU004003"/>
    </source>
</evidence>
<dbReference type="PANTHER" id="PTHR30332">
    <property type="entry name" value="PROBABLE GENERAL SECRETION PATHWAY PROTEIN D"/>
    <property type="match status" value="1"/>
</dbReference>
<proteinExistence type="inferred from homology"/>
<dbReference type="InterPro" id="IPR004846">
    <property type="entry name" value="T2SS/T3SS_dom"/>
</dbReference>
<dbReference type="EMBL" id="CP035042">
    <property type="protein sequence ID" value="QHC49840.1"/>
    <property type="molecule type" value="Genomic_DNA"/>
</dbReference>
<feature type="domain" description="Type II/III secretion system secretin-like" evidence="6">
    <location>
        <begin position="256"/>
        <end position="412"/>
    </location>
</feature>
<feature type="compositionally biased region" description="Basic and acidic residues" evidence="5">
    <location>
        <begin position="44"/>
        <end position="53"/>
    </location>
</feature>
<evidence type="ECO:0000256" key="1">
    <source>
        <dbReference type="ARBA" id="ARBA00004442"/>
    </source>
</evidence>
<evidence type="ECO:0000259" key="6">
    <source>
        <dbReference type="Pfam" id="PF00263"/>
    </source>
</evidence>
<evidence type="ECO:0000256" key="5">
    <source>
        <dbReference type="SAM" id="MobiDB-lite"/>
    </source>
</evidence>
<dbReference type="InterPro" id="IPR005644">
    <property type="entry name" value="NolW-like"/>
</dbReference>
<dbReference type="InterPro" id="IPR050810">
    <property type="entry name" value="Bact_Secretion_Sys_Channel"/>
</dbReference>
<comment type="subcellular location">
    <subcellularLocation>
        <location evidence="1 4">Cell outer membrane</location>
    </subcellularLocation>
</comment>
<name>A0A6I6SPT0_9GAMM</name>
<keyword evidence="4" id="KW-0813">Transport</keyword>
<dbReference type="Pfam" id="PF00263">
    <property type="entry name" value="Secretin"/>
    <property type="match status" value="1"/>
</dbReference>
<dbReference type="KEGG" id="htx:EKK97_09820"/>
<dbReference type="Pfam" id="PF03958">
    <property type="entry name" value="Secretin_N"/>
    <property type="match status" value="1"/>
</dbReference>
<evidence type="ECO:0000313" key="9">
    <source>
        <dbReference type="Proteomes" id="UP000464013"/>
    </source>
</evidence>
<protein>
    <submittedName>
        <fullName evidence="8">EscC/YscC/HrcC family type III secretion system outer membrane ring protein</fullName>
    </submittedName>
</protein>
<dbReference type="NCBIfam" id="TIGR02516">
    <property type="entry name" value="type_III_yscC"/>
    <property type="match status" value="1"/>
</dbReference>
<dbReference type="AlphaFoldDB" id="A0A6I6SPT0"/>
<evidence type="ECO:0000256" key="4">
    <source>
        <dbReference type="RuleBase" id="RU004004"/>
    </source>
</evidence>
<feature type="domain" description="NolW-like" evidence="7">
    <location>
        <begin position="143"/>
        <end position="191"/>
    </location>
</feature>
<organism evidence="8 9">
    <name type="scientific">Billgrantia tianxiuensis</name>
    <dbReference type="NCBI Taxonomy" id="2497861"/>
    <lineage>
        <taxon>Bacteria</taxon>
        <taxon>Pseudomonadati</taxon>
        <taxon>Pseudomonadota</taxon>
        <taxon>Gammaproteobacteria</taxon>
        <taxon>Oceanospirillales</taxon>
        <taxon>Halomonadaceae</taxon>
        <taxon>Billgrantia</taxon>
    </lineage>
</organism>
<dbReference type="GO" id="GO:0009306">
    <property type="term" value="P:protein secretion"/>
    <property type="evidence" value="ECO:0007669"/>
    <property type="project" value="InterPro"/>
</dbReference>
<feature type="compositionally biased region" description="Polar residues" evidence="5">
    <location>
        <begin position="137"/>
        <end position="147"/>
    </location>
</feature>
<evidence type="ECO:0000313" key="8">
    <source>
        <dbReference type="EMBL" id="QHC49840.1"/>
    </source>
</evidence>
<evidence type="ECO:0000256" key="2">
    <source>
        <dbReference type="ARBA" id="ARBA00022729"/>
    </source>
</evidence>